<gene>
    <name evidence="1" type="ORF">EZS28_003235</name>
</gene>
<proteinExistence type="predicted"/>
<evidence type="ECO:0000313" key="1">
    <source>
        <dbReference type="EMBL" id="KAA6401235.1"/>
    </source>
</evidence>
<dbReference type="Proteomes" id="UP000324800">
    <property type="component" value="Unassembled WGS sequence"/>
</dbReference>
<protein>
    <submittedName>
        <fullName evidence="1">Uncharacterized protein</fullName>
    </submittedName>
</protein>
<evidence type="ECO:0000313" key="2">
    <source>
        <dbReference type="Proteomes" id="UP000324800"/>
    </source>
</evidence>
<reference evidence="1 2" key="1">
    <citation type="submission" date="2019-03" db="EMBL/GenBank/DDBJ databases">
        <title>Single cell metagenomics reveals metabolic interactions within the superorganism composed of flagellate Streblomastix strix and complex community of Bacteroidetes bacteria on its surface.</title>
        <authorList>
            <person name="Treitli S.C."/>
            <person name="Kolisko M."/>
            <person name="Husnik F."/>
            <person name="Keeling P."/>
            <person name="Hampl V."/>
        </authorList>
    </citation>
    <scope>NUCLEOTIDE SEQUENCE [LARGE SCALE GENOMIC DNA]</scope>
    <source>
        <strain evidence="1">ST1C</strain>
    </source>
</reference>
<sequence length="282" mass="31893">MYLRIQEEKENPQKEISLPKSQLVLQHPQSITFQLKLINVQHEQLCISTQPKVTSEPKIVIQPPQIQVAVMQMSQVLTPVESECLKDVEVSGDTYTHTKENRNNCTILLDTIINKGVVKLEILVIKDLGGIGIAEGSAGIRSLNIFAQVFNILVEIVLKETLYYMMMDLVLECSTLTFFVNDEEQKNFVTNIPNIVRIFCYIWVNDVSFRITKFEFLSTPTANHEKGSRALKYLKLAMAQALIVCYSPTSNTKLISSLIVEEMNKNIIQASVENVSQSDVKP</sequence>
<comment type="caution">
    <text evidence="1">The sequence shown here is derived from an EMBL/GenBank/DDBJ whole genome shotgun (WGS) entry which is preliminary data.</text>
</comment>
<name>A0A5J4X3K9_9EUKA</name>
<organism evidence="1 2">
    <name type="scientific">Streblomastix strix</name>
    <dbReference type="NCBI Taxonomy" id="222440"/>
    <lineage>
        <taxon>Eukaryota</taxon>
        <taxon>Metamonada</taxon>
        <taxon>Preaxostyla</taxon>
        <taxon>Oxymonadida</taxon>
        <taxon>Streblomastigidae</taxon>
        <taxon>Streblomastix</taxon>
    </lineage>
</organism>
<accession>A0A5J4X3K9</accession>
<dbReference type="EMBL" id="SNRW01000422">
    <property type="protein sequence ID" value="KAA6401235.1"/>
    <property type="molecule type" value="Genomic_DNA"/>
</dbReference>
<dbReference type="AlphaFoldDB" id="A0A5J4X3K9"/>